<reference evidence="4 5" key="1">
    <citation type="submission" date="2019-12" db="EMBL/GenBank/DDBJ databases">
        <title>The draft genomic sequence of strain Chitinophaga oryziterrae JCM 16595.</title>
        <authorList>
            <person name="Zhang X."/>
        </authorList>
    </citation>
    <scope>NUCLEOTIDE SEQUENCE [LARGE SCALE GENOMIC DNA]</scope>
    <source>
        <strain evidence="4 5">JCM 16595</strain>
    </source>
</reference>
<dbReference type="PRINTS" id="PR00455">
    <property type="entry name" value="HTHTETR"/>
</dbReference>
<gene>
    <name evidence="4" type="ORF">GO495_04605</name>
</gene>
<dbReference type="PANTHER" id="PTHR43479:SF11">
    <property type="entry name" value="ACREF_ENVCD OPERON REPRESSOR-RELATED"/>
    <property type="match status" value="1"/>
</dbReference>
<keyword evidence="5" id="KW-1185">Reference proteome</keyword>
<dbReference type="Pfam" id="PF00440">
    <property type="entry name" value="TetR_N"/>
    <property type="match status" value="1"/>
</dbReference>
<dbReference type="SUPFAM" id="SSF46689">
    <property type="entry name" value="Homeodomain-like"/>
    <property type="match status" value="1"/>
</dbReference>
<name>A0A6N8J493_9BACT</name>
<dbReference type="RefSeq" id="WP_157298500.1">
    <property type="nucleotide sequence ID" value="NZ_BAAAZB010000005.1"/>
</dbReference>
<organism evidence="4 5">
    <name type="scientific">Chitinophaga oryziterrae</name>
    <dbReference type="NCBI Taxonomy" id="1031224"/>
    <lineage>
        <taxon>Bacteria</taxon>
        <taxon>Pseudomonadati</taxon>
        <taxon>Bacteroidota</taxon>
        <taxon>Chitinophagia</taxon>
        <taxon>Chitinophagales</taxon>
        <taxon>Chitinophagaceae</taxon>
        <taxon>Chitinophaga</taxon>
    </lineage>
</organism>
<dbReference type="PROSITE" id="PS01081">
    <property type="entry name" value="HTH_TETR_1"/>
    <property type="match status" value="1"/>
</dbReference>
<feature type="DNA-binding region" description="H-T-H motif" evidence="2">
    <location>
        <begin position="29"/>
        <end position="48"/>
    </location>
</feature>
<dbReference type="InterPro" id="IPR023772">
    <property type="entry name" value="DNA-bd_HTH_TetR-type_CS"/>
</dbReference>
<dbReference type="GO" id="GO:0003677">
    <property type="term" value="F:DNA binding"/>
    <property type="evidence" value="ECO:0007669"/>
    <property type="project" value="UniProtKB-UniRule"/>
</dbReference>
<proteinExistence type="predicted"/>
<keyword evidence="1 2" id="KW-0238">DNA-binding</keyword>
<evidence type="ECO:0000256" key="1">
    <source>
        <dbReference type="ARBA" id="ARBA00023125"/>
    </source>
</evidence>
<dbReference type="Gene3D" id="1.10.357.10">
    <property type="entry name" value="Tetracycline Repressor, domain 2"/>
    <property type="match status" value="1"/>
</dbReference>
<dbReference type="InterPro" id="IPR050624">
    <property type="entry name" value="HTH-type_Tx_Regulator"/>
</dbReference>
<feature type="domain" description="HTH tetR-type" evidence="3">
    <location>
        <begin position="6"/>
        <end position="66"/>
    </location>
</feature>
<protein>
    <submittedName>
        <fullName evidence="4">TetR family transcriptional regulator</fullName>
    </submittedName>
</protein>
<dbReference type="InterPro" id="IPR009057">
    <property type="entry name" value="Homeodomain-like_sf"/>
</dbReference>
<accession>A0A6N8J493</accession>
<comment type="caution">
    <text evidence="4">The sequence shown here is derived from an EMBL/GenBank/DDBJ whole genome shotgun (WGS) entry which is preliminary data.</text>
</comment>
<dbReference type="AlphaFoldDB" id="A0A6N8J493"/>
<dbReference type="InterPro" id="IPR001647">
    <property type="entry name" value="HTH_TetR"/>
</dbReference>
<dbReference type="EMBL" id="WRXO01000001">
    <property type="protein sequence ID" value="MVT39853.1"/>
    <property type="molecule type" value="Genomic_DNA"/>
</dbReference>
<sequence>MKGKGSTKEELIFDATLRLVEQVGLSGVSMEAVAKQAKIATGTVYIYFKSKEELLNKLYVTVKLKFYGTISDGLNEDKPFKVLFKKMCNDYLRFFLEYYPETIFLQQFYNSPYVTASTVDATKGLLQPLSELLQRGKTEMLLKEMDTRFMITFLHGTIGQLAGFIRDQPVQKTYTDQVWTICWDALKL</sequence>
<dbReference type="Pfam" id="PF22604">
    <property type="entry name" value="TetR_HI_0893_C"/>
    <property type="match status" value="1"/>
</dbReference>
<dbReference type="InterPro" id="IPR054422">
    <property type="entry name" value="TetR-like_HI_0893_C"/>
</dbReference>
<evidence type="ECO:0000256" key="2">
    <source>
        <dbReference type="PROSITE-ProRule" id="PRU00335"/>
    </source>
</evidence>
<dbReference type="Proteomes" id="UP000468388">
    <property type="component" value="Unassembled WGS sequence"/>
</dbReference>
<evidence type="ECO:0000313" key="4">
    <source>
        <dbReference type="EMBL" id="MVT39853.1"/>
    </source>
</evidence>
<dbReference type="PANTHER" id="PTHR43479">
    <property type="entry name" value="ACREF/ENVCD OPERON REPRESSOR-RELATED"/>
    <property type="match status" value="1"/>
</dbReference>
<evidence type="ECO:0000313" key="5">
    <source>
        <dbReference type="Proteomes" id="UP000468388"/>
    </source>
</evidence>
<dbReference type="OrthoDB" id="6430772at2"/>
<evidence type="ECO:0000259" key="3">
    <source>
        <dbReference type="PROSITE" id="PS50977"/>
    </source>
</evidence>
<dbReference type="PROSITE" id="PS50977">
    <property type="entry name" value="HTH_TETR_2"/>
    <property type="match status" value="1"/>
</dbReference>